<evidence type="ECO:0000313" key="1">
    <source>
        <dbReference type="EMBL" id="KAF3486156.1"/>
    </source>
</evidence>
<evidence type="ECO:0000313" key="2">
    <source>
        <dbReference type="Proteomes" id="UP000712600"/>
    </source>
</evidence>
<dbReference type="Proteomes" id="UP000712600">
    <property type="component" value="Unassembled WGS sequence"/>
</dbReference>
<sequence>MILASPSSHRSVLPFYGISSSLPFYGISSSPLLRAVDSATMLVAFPRDSEYLRRNSALWFMNIPPMLACPCLLDPSKFSFVHPISGFFQTTSMAYLC</sequence>
<protein>
    <submittedName>
        <fullName evidence="1">Uncharacterized protein</fullName>
    </submittedName>
</protein>
<proteinExistence type="predicted"/>
<name>A0A8S9MSE6_BRACR</name>
<accession>A0A8S9MSE6</accession>
<reference evidence="1" key="1">
    <citation type="submission" date="2019-12" db="EMBL/GenBank/DDBJ databases">
        <title>Genome sequencing and annotation of Brassica cretica.</title>
        <authorList>
            <person name="Studholme D.J."/>
            <person name="Sarris P."/>
        </authorList>
    </citation>
    <scope>NUCLEOTIDE SEQUENCE</scope>
    <source>
        <strain evidence="1">PFS-109/04</strain>
        <tissue evidence="1">Leaf</tissue>
    </source>
</reference>
<dbReference type="EMBL" id="QGKX02002183">
    <property type="protein sequence ID" value="KAF3486156.1"/>
    <property type="molecule type" value="Genomic_DNA"/>
</dbReference>
<gene>
    <name evidence="1" type="ORF">F2Q69_00057152</name>
</gene>
<dbReference type="AlphaFoldDB" id="A0A8S9MSE6"/>
<comment type="caution">
    <text evidence="1">The sequence shown here is derived from an EMBL/GenBank/DDBJ whole genome shotgun (WGS) entry which is preliminary data.</text>
</comment>
<organism evidence="1 2">
    <name type="scientific">Brassica cretica</name>
    <name type="common">Mustard</name>
    <dbReference type="NCBI Taxonomy" id="69181"/>
    <lineage>
        <taxon>Eukaryota</taxon>
        <taxon>Viridiplantae</taxon>
        <taxon>Streptophyta</taxon>
        <taxon>Embryophyta</taxon>
        <taxon>Tracheophyta</taxon>
        <taxon>Spermatophyta</taxon>
        <taxon>Magnoliopsida</taxon>
        <taxon>eudicotyledons</taxon>
        <taxon>Gunneridae</taxon>
        <taxon>Pentapetalae</taxon>
        <taxon>rosids</taxon>
        <taxon>malvids</taxon>
        <taxon>Brassicales</taxon>
        <taxon>Brassicaceae</taxon>
        <taxon>Brassiceae</taxon>
        <taxon>Brassica</taxon>
    </lineage>
</organism>